<dbReference type="GO" id="GO:0005198">
    <property type="term" value="F:structural molecule activity"/>
    <property type="evidence" value="ECO:0007669"/>
    <property type="project" value="InterPro"/>
</dbReference>
<dbReference type="AlphaFoldDB" id="A0A402CKD1"/>
<dbReference type="Proteomes" id="UP000287519">
    <property type="component" value="Unassembled WGS sequence"/>
</dbReference>
<dbReference type="InterPro" id="IPR011747">
    <property type="entry name" value="CHP02241"/>
</dbReference>
<reference evidence="1 2" key="1">
    <citation type="submission" date="2018-11" db="EMBL/GenBank/DDBJ databases">
        <title>Microbial catabolism of amino acid.</title>
        <authorList>
            <person name="Hibi M."/>
            <person name="Ogawa J."/>
        </authorList>
    </citation>
    <scope>NUCLEOTIDE SEQUENCE [LARGE SCALE GENOMIC DNA]</scope>
    <source>
        <strain evidence="1 2">C31-06</strain>
    </source>
</reference>
<comment type="caution">
    <text evidence="1">The sequence shown here is derived from an EMBL/GenBank/DDBJ whole genome shotgun (WGS) entry which is preliminary data.</text>
</comment>
<accession>A0A402CKD1</accession>
<proteinExistence type="predicted"/>
<name>A0A402CKD1_RHOWR</name>
<keyword evidence="2" id="KW-1185">Reference proteome</keyword>
<dbReference type="PANTHER" id="PTHR38009">
    <property type="entry name" value="CONSERVED HYPOTHETICAL PHAGE TAIL PROTEIN"/>
    <property type="match status" value="1"/>
</dbReference>
<dbReference type="NCBIfam" id="TIGR02241">
    <property type="entry name" value="conserved hypothetical phage tail region protein"/>
    <property type="match status" value="1"/>
</dbReference>
<gene>
    <name evidence="1" type="ORF">Rhow_008408</name>
</gene>
<protein>
    <recommendedName>
        <fullName evidence="3">Phage tail-like protein</fullName>
    </recommendedName>
</protein>
<organism evidence="1 2">
    <name type="scientific">Rhodococcus wratislaviensis</name>
    <name type="common">Tsukamurella wratislaviensis</name>
    <dbReference type="NCBI Taxonomy" id="44752"/>
    <lineage>
        <taxon>Bacteria</taxon>
        <taxon>Bacillati</taxon>
        <taxon>Actinomycetota</taxon>
        <taxon>Actinomycetes</taxon>
        <taxon>Mycobacteriales</taxon>
        <taxon>Nocardiaceae</taxon>
        <taxon>Rhodococcus</taxon>
    </lineage>
</organism>
<dbReference type="RefSeq" id="WP_124395756.1">
    <property type="nucleotide sequence ID" value="NZ_BHYM01000087.1"/>
</dbReference>
<evidence type="ECO:0000313" key="2">
    <source>
        <dbReference type="Proteomes" id="UP000287519"/>
    </source>
</evidence>
<dbReference type="OrthoDB" id="9799891at2"/>
<dbReference type="EMBL" id="BHYM01000087">
    <property type="protein sequence ID" value="GCE44110.1"/>
    <property type="molecule type" value="Genomic_DNA"/>
</dbReference>
<evidence type="ECO:0000313" key="1">
    <source>
        <dbReference type="EMBL" id="GCE44110.1"/>
    </source>
</evidence>
<dbReference type="PANTHER" id="PTHR38009:SF1">
    <property type="entry name" value="CONSERVED HYPOTHETICAL PHAGE TAIL PROTEIN"/>
    <property type="match status" value="1"/>
</dbReference>
<dbReference type="InterPro" id="IPR010667">
    <property type="entry name" value="Phage_T4_Gp19"/>
</dbReference>
<sequence>MPETGARTDPVRAFRFEVSFIGLPPGGFAECTGLQLETEVQEYAEGGLNDRLHKFATRTKQSPIVLKKGIVDRRLWDWFFEVSQGKAQFLDGSVIIRDEAGTGTVAEWQLRRAFPSKWSGPDLNASQSAVAIETLELTHNGLERRT</sequence>
<evidence type="ECO:0008006" key="3">
    <source>
        <dbReference type="Google" id="ProtNLM"/>
    </source>
</evidence>
<dbReference type="Pfam" id="PF06841">
    <property type="entry name" value="Phage_T4_gp19"/>
    <property type="match status" value="1"/>
</dbReference>